<dbReference type="Pfam" id="PF18802">
    <property type="entry name" value="CxC1"/>
    <property type="match status" value="1"/>
</dbReference>
<dbReference type="PANTHER" id="PTHR33096">
    <property type="entry name" value="CXC2 DOMAIN-CONTAINING PROTEIN"/>
    <property type="match status" value="1"/>
</dbReference>
<evidence type="ECO:0000313" key="5">
    <source>
        <dbReference type="Proteomes" id="UP000005240"/>
    </source>
</evidence>
<accession>A0A180H2S1</accession>
<dbReference type="AlphaFoldDB" id="A0A180H2S1"/>
<reference evidence="3" key="2">
    <citation type="submission" date="2016-05" db="EMBL/GenBank/DDBJ databases">
        <title>Comparative analysis highlights variable genome content of wheat rusts and divergence of the mating loci.</title>
        <authorList>
            <person name="Cuomo C.A."/>
            <person name="Bakkeren G."/>
            <person name="Szabo L."/>
            <person name="Khalil H."/>
            <person name="Joly D."/>
            <person name="Goldberg J."/>
            <person name="Young S."/>
            <person name="Zeng Q."/>
            <person name="Fellers J."/>
        </authorList>
    </citation>
    <scope>NUCLEOTIDE SEQUENCE [LARGE SCALE GENOMIC DNA]</scope>
    <source>
        <strain evidence="3">1-1 BBBD Race 1</strain>
    </source>
</reference>
<protein>
    <submittedName>
        <fullName evidence="4">CxC1 domain-containing protein</fullName>
    </submittedName>
</protein>
<dbReference type="VEuPathDB" id="FungiDB:PTTG_25342"/>
<reference evidence="4" key="4">
    <citation type="submission" date="2025-05" db="UniProtKB">
        <authorList>
            <consortium name="EnsemblFungi"/>
        </authorList>
    </citation>
    <scope>IDENTIFICATION</scope>
    <source>
        <strain evidence="4">isolate 1-1 / race 1 (BBBD)</strain>
    </source>
</reference>
<gene>
    <name evidence="3" type="ORF">PTTG_25342</name>
</gene>
<dbReference type="EMBL" id="ADAS02000003">
    <property type="protein sequence ID" value="OAV99300.1"/>
    <property type="molecule type" value="Genomic_DNA"/>
</dbReference>
<evidence type="ECO:0000313" key="3">
    <source>
        <dbReference type="EMBL" id="OAV99300.1"/>
    </source>
</evidence>
<dbReference type="STRING" id="630390.A0A180H2S1"/>
<dbReference type="EnsemblFungi" id="PTTG_25342-t43_1">
    <property type="protein sequence ID" value="PTTG_25342-t43_1-p1"/>
    <property type="gene ID" value="PTTG_25342"/>
</dbReference>
<evidence type="ECO:0000313" key="4">
    <source>
        <dbReference type="EnsemblFungi" id="PTTG_25342-t43_1-p1"/>
    </source>
</evidence>
<dbReference type="OrthoDB" id="2498157at2759"/>
<dbReference type="Pfam" id="PF18758">
    <property type="entry name" value="KDZ"/>
    <property type="match status" value="1"/>
</dbReference>
<dbReference type="InterPro" id="IPR041320">
    <property type="entry name" value="CxC1"/>
</dbReference>
<dbReference type="Proteomes" id="UP000005240">
    <property type="component" value="Unassembled WGS sequence"/>
</dbReference>
<dbReference type="InterPro" id="IPR040521">
    <property type="entry name" value="KDZ"/>
</dbReference>
<sequence>MPSTRMRIRNVNRTQTHRRQVYSDRNAATLSRLQRQAEVGRQREQAAQPPDIGNILDRTDDNYPFNAQQESANWNQAEDESEWGNFSKDEPDEIDLAMASYKEQYRQKAREYNWNILLGQLHAEYMKLKVITKNWSGPNSYNNFASCSPTCSKRSSRSVDLVDIRGQERTVIDFCECTLDGVRLLQHGYIAGSPVKPQTAFSVPLLIFHNHLWNNCHIGALPFTLALTAWLEPRSQRLCARNAKHAREMRKPFTAAVDLFRLLKERTGAAVIRSLKLSKAQTLACTSCPACFGPRPPNPEDYSEATRDRLIVCLDGNFQHRHQTNASRNYEVLQTPQIFLPQSEVDQASNSIRAKESEGMTAEQAADDKRNESTWKGCDDTGLMGCCCRHDRAIHLANIYRSGEQRHYPMALIQSVLSAVEPTGKLGYCMILNVVWISIFGWFVLSTPFHSNRISFGTSVFHAYVHNWLCQLEYHPRFNKGWGLSDGEGMERMWSYLSPLVSPLRYATRNHRLSLISHCLKHYNQRVIKKLTFWLRRKFALAVCRRRETRRNLSLVLGKQNPHDPEGRKFTVQFFKQQWAAQRSFQGDHNEEELTRRAKLVSLYKQEETLELMRARLQSPEIFLESPDHVRQLMDSIVERSETLRIEREEIAGSSAVETGDPKEQKLRLLLWDAKAELFVQAVQLNAERQPLINSMGSRIGTRGKEKIIKAMKARQPAVKKVIDAFNQLYTKYKAKYPNQQLSDAEDHPLTYQAFSKWPMDHRFWNDGLYYHSSAPWSIDPDVWTGINCVLILQRTREEFELIAQELARAKGWAVAHHTKIKSTIDYINTCVDQLQNNQNLDTDYIDDIMLGDLTRKAKMKVICSELQLRLKEHEELICNWSDDLVWLWSRCQPINNQHSISEWHTLIQQIEQLESQTVPAPDIDEILEDAVLDVNVDDGEDVEDKLISDAES</sequence>
<proteinExistence type="predicted"/>
<name>A0A180H2S1_PUCT1</name>
<organism evidence="3">
    <name type="scientific">Puccinia triticina (isolate 1-1 / race 1 (BBBD))</name>
    <name type="common">Brown leaf rust fungus</name>
    <dbReference type="NCBI Taxonomy" id="630390"/>
    <lineage>
        <taxon>Eukaryota</taxon>
        <taxon>Fungi</taxon>
        <taxon>Dikarya</taxon>
        <taxon>Basidiomycota</taxon>
        <taxon>Pucciniomycotina</taxon>
        <taxon>Pucciniomycetes</taxon>
        <taxon>Pucciniales</taxon>
        <taxon>Pucciniaceae</taxon>
        <taxon>Puccinia</taxon>
    </lineage>
</organism>
<reference evidence="4 5" key="3">
    <citation type="journal article" date="2017" name="G3 (Bethesda)">
        <title>Comparative analysis highlights variable genome content of wheat rusts and divergence of the mating loci.</title>
        <authorList>
            <person name="Cuomo C.A."/>
            <person name="Bakkeren G."/>
            <person name="Khalil H.B."/>
            <person name="Panwar V."/>
            <person name="Joly D."/>
            <person name="Linning R."/>
            <person name="Sakthikumar S."/>
            <person name="Song X."/>
            <person name="Adiconis X."/>
            <person name="Fan L."/>
            <person name="Goldberg J.M."/>
            <person name="Levin J.Z."/>
            <person name="Young S."/>
            <person name="Zeng Q."/>
            <person name="Anikster Y."/>
            <person name="Bruce M."/>
            <person name="Wang M."/>
            <person name="Yin C."/>
            <person name="McCallum B."/>
            <person name="Szabo L.J."/>
            <person name="Hulbert S."/>
            <person name="Chen X."/>
            <person name="Fellers J.P."/>
        </authorList>
    </citation>
    <scope>NUCLEOTIDE SEQUENCE</scope>
    <source>
        <strain evidence="5">Isolate 1-1 / race 1 (BBBD)</strain>
        <strain evidence="4">isolate 1-1 / race 1 (BBBD)</strain>
    </source>
</reference>
<keyword evidence="5" id="KW-1185">Reference proteome</keyword>
<evidence type="ECO:0000259" key="2">
    <source>
        <dbReference type="Pfam" id="PF18802"/>
    </source>
</evidence>
<reference evidence="3" key="1">
    <citation type="submission" date="2009-11" db="EMBL/GenBank/DDBJ databases">
        <authorList>
            <consortium name="The Broad Institute Genome Sequencing Platform"/>
            <person name="Ward D."/>
            <person name="Feldgarden M."/>
            <person name="Earl A."/>
            <person name="Young S.K."/>
            <person name="Zeng Q."/>
            <person name="Koehrsen M."/>
            <person name="Alvarado L."/>
            <person name="Berlin A."/>
            <person name="Bochicchio J."/>
            <person name="Borenstein D."/>
            <person name="Chapman S.B."/>
            <person name="Chen Z."/>
            <person name="Engels R."/>
            <person name="Freedman E."/>
            <person name="Gellesch M."/>
            <person name="Goldberg J."/>
            <person name="Griggs A."/>
            <person name="Gujja S."/>
            <person name="Heilman E."/>
            <person name="Heiman D."/>
            <person name="Hepburn T."/>
            <person name="Howarth C."/>
            <person name="Jen D."/>
            <person name="Larson L."/>
            <person name="Lewis B."/>
            <person name="Mehta T."/>
            <person name="Park D."/>
            <person name="Pearson M."/>
            <person name="Roberts A."/>
            <person name="Saif S."/>
            <person name="Shea T."/>
            <person name="Shenoy N."/>
            <person name="Sisk P."/>
            <person name="Stolte C."/>
            <person name="Sykes S."/>
            <person name="Thomson T."/>
            <person name="Walk T."/>
            <person name="White J."/>
            <person name="Yandava C."/>
            <person name="Izard J."/>
            <person name="Baranova O.V."/>
            <person name="Blanton J.M."/>
            <person name="Tanner A.C."/>
            <person name="Dewhirst F.E."/>
            <person name="Haas B."/>
            <person name="Nusbaum C."/>
            <person name="Birren B."/>
        </authorList>
    </citation>
    <scope>NUCLEOTIDE SEQUENCE [LARGE SCALE GENOMIC DNA]</scope>
    <source>
        <strain evidence="3">1-1 BBBD Race 1</strain>
    </source>
</reference>
<feature type="domain" description="CxC1-like cysteine cluster associated with KDZ transposases" evidence="2">
    <location>
        <begin position="134"/>
        <end position="236"/>
    </location>
</feature>
<feature type="region of interest" description="Disordered" evidence="1">
    <location>
        <begin position="35"/>
        <end position="55"/>
    </location>
</feature>
<evidence type="ECO:0000256" key="1">
    <source>
        <dbReference type="SAM" id="MobiDB-lite"/>
    </source>
</evidence>
<dbReference type="PANTHER" id="PTHR33096:SF1">
    <property type="entry name" value="CXC1-LIKE CYSTEINE CLUSTER ASSOCIATED WITH KDZ TRANSPOSASES DOMAIN-CONTAINING PROTEIN"/>
    <property type="match status" value="1"/>
</dbReference>